<evidence type="ECO:0000256" key="1">
    <source>
        <dbReference type="SAM" id="Phobius"/>
    </source>
</evidence>
<keyword evidence="1" id="KW-0812">Transmembrane</keyword>
<feature type="transmembrane region" description="Helical" evidence="1">
    <location>
        <begin position="74"/>
        <end position="93"/>
    </location>
</feature>
<evidence type="ECO:0000313" key="2">
    <source>
        <dbReference type="EMBL" id="SVC40558.1"/>
    </source>
</evidence>
<evidence type="ECO:0008006" key="3">
    <source>
        <dbReference type="Google" id="ProtNLM"/>
    </source>
</evidence>
<dbReference type="EMBL" id="UINC01089449">
    <property type="protein sequence ID" value="SVC40558.1"/>
    <property type="molecule type" value="Genomic_DNA"/>
</dbReference>
<keyword evidence="1" id="KW-1133">Transmembrane helix</keyword>
<feature type="transmembrane region" description="Helical" evidence="1">
    <location>
        <begin position="7"/>
        <end position="24"/>
    </location>
</feature>
<gene>
    <name evidence="2" type="ORF">METZ01_LOCUS293412</name>
</gene>
<name>A0A382LVJ7_9ZZZZ</name>
<accession>A0A382LVJ7</accession>
<protein>
    <recommendedName>
        <fullName evidence="3">DoxX family protein</fullName>
    </recommendedName>
</protein>
<feature type="transmembrane region" description="Helical" evidence="1">
    <location>
        <begin position="99"/>
        <end position="120"/>
    </location>
</feature>
<keyword evidence="1" id="KW-0472">Membrane</keyword>
<feature type="transmembrane region" description="Helical" evidence="1">
    <location>
        <begin position="44"/>
        <end position="62"/>
    </location>
</feature>
<organism evidence="2">
    <name type="scientific">marine metagenome</name>
    <dbReference type="NCBI Taxonomy" id="408172"/>
    <lineage>
        <taxon>unclassified sequences</taxon>
        <taxon>metagenomes</taxon>
        <taxon>ecological metagenomes</taxon>
    </lineage>
</organism>
<reference evidence="2" key="1">
    <citation type="submission" date="2018-05" db="EMBL/GenBank/DDBJ databases">
        <authorList>
            <person name="Lanie J.A."/>
            <person name="Ng W.-L."/>
            <person name="Kazmierczak K.M."/>
            <person name="Andrzejewski T.M."/>
            <person name="Davidsen T.M."/>
            <person name="Wayne K.J."/>
            <person name="Tettelin H."/>
            <person name="Glass J.I."/>
            <person name="Rusch D."/>
            <person name="Podicherti R."/>
            <person name="Tsui H.-C.T."/>
            <person name="Winkler M.E."/>
        </authorList>
    </citation>
    <scope>NUCLEOTIDE SEQUENCE</scope>
</reference>
<sequence>MMNLKLLFRIYAGVQTVFVLGGVFSPQAMVESFGMTYSTELSTMMQFAMLGQVFVIIITLQLPNWLGDNLTKAGMTYAGISVLPILLNVYHIVTDVLPLTSAFYIENTLWVAFAALFYMYSKKS</sequence>
<proteinExistence type="predicted"/>
<dbReference type="AlphaFoldDB" id="A0A382LVJ7"/>